<dbReference type="Gene3D" id="3.90.640.10">
    <property type="entry name" value="Actin, Chain A, domain 4"/>
    <property type="match status" value="1"/>
</dbReference>
<comment type="caution">
    <text evidence="5">The sequence shown here is derived from an EMBL/GenBank/DDBJ whole genome shotgun (WGS) entry which is preliminary data.</text>
</comment>
<dbReference type="PRINTS" id="PR00301">
    <property type="entry name" value="HEATSHOCK70"/>
</dbReference>
<evidence type="ECO:0000256" key="1">
    <source>
        <dbReference type="ARBA" id="ARBA00007381"/>
    </source>
</evidence>
<dbReference type="Gene3D" id="3.30.30.30">
    <property type="match status" value="1"/>
</dbReference>
<dbReference type="CDD" id="cd10238">
    <property type="entry name" value="ASKHA_NBD_HSP70_HSPA14"/>
    <property type="match status" value="1"/>
</dbReference>
<evidence type="ECO:0000256" key="3">
    <source>
        <dbReference type="ARBA" id="ARBA00022840"/>
    </source>
</evidence>
<keyword evidence="3" id="KW-0067">ATP-binding</keyword>
<keyword evidence="2" id="KW-0547">Nucleotide-binding</keyword>
<evidence type="ECO:0000256" key="2">
    <source>
        <dbReference type="ARBA" id="ARBA00022741"/>
    </source>
</evidence>
<keyword evidence="6" id="KW-1185">Reference proteome</keyword>
<evidence type="ECO:0000313" key="6">
    <source>
        <dbReference type="Proteomes" id="UP000789390"/>
    </source>
</evidence>
<dbReference type="Gene3D" id="3.30.420.40">
    <property type="match status" value="2"/>
</dbReference>
<evidence type="ECO:0008006" key="7">
    <source>
        <dbReference type="Google" id="ProtNLM"/>
    </source>
</evidence>
<name>A0A8J2S829_9CRUS</name>
<gene>
    <name evidence="5" type="ORF">DGAL_LOCUS16226</name>
</gene>
<keyword evidence="4" id="KW-0143">Chaperone</keyword>
<dbReference type="PANTHER" id="PTHR45639">
    <property type="entry name" value="HSC70CB, ISOFORM G-RELATED"/>
    <property type="match status" value="1"/>
</dbReference>
<dbReference type="Pfam" id="PF00012">
    <property type="entry name" value="HSP70"/>
    <property type="match status" value="1"/>
</dbReference>
<dbReference type="GO" id="GO:0005634">
    <property type="term" value="C:nucleus"/>
    <property type="evidence" value="ECO:0007669"/>
    <property type="project" value="TreeGrafter"/>
</dbReference>
<accession>A0A8J2S829</accession>
<dbReference type="InterPro" id="IPR042049">
    <property type="entry name" value="HSPA14_NBD"/>
</dbReference>
<organism evidence="5 6">
    <name type="scientific">Daphnia galeata</name>
    <dbReference type="NCBI Taxonomy" id="27404"/>
    <lineage>
        <taxon>Eukaryota</taxon>
        <taxon>Metazoa</taxon>
        <taxon>Ecdysozoa</taxon>
        <taxon>Arthropoda</taxon>
        <taxon>Crustacea</taxon>
        <taxon>Branchiopoda</taxon>
        <taxon>Diplostraca</taxon>
        <taxon>Cladocera</taxon>
        <taxon>Anomopoda</taxon>
        <taxon>Daphniidae</taxon>
        <taxon>Daphnia</taxon>
    </lineage>
</organism>
<dbReference type="GO" id="GO:0140662">
    <property type="term" value="F:ATP-dependent protein folding chaperone"/>
    <property type="evidence" value="ECO:0007669"/>
    <property type="project" value="InterPro"/>
</dbReference>
<proteinExistence type="inferred from homology"/>
<dbReference type="InterPro" id="IPR043129">
    <property type="entry name" value="ATPase_NBD"/>
</dbReference>
<dbReference type="GO" id="GO:0005524">
    <property type="term" value="F:ATP binding"/>
    <property type="evidence" value="ECO:0007669"/>
    <property type="project" value="UniProtKB-KW"/>
</dbReference>
<dbReference type="EMBL" id="CAKKLH010000327">
    <property type="protein sequence ID" value="CAH0112506.1"/>
    <property type="molecule type" value="Genomic_DNA"/>
</dbReference>
<dbReference type="OrthoDB" id="29851at2759"/>
<sequence>MSAYFGLHVGRTNSCVSVCKDGKSDVVANDAGDRVTPSIVSFSSEEIAVGLPAKQGLFRNMSSTVVKCKELLCWNGKEEELAKLQSTSVCPVIIKNNKLLYEVEMDEKKKLFSPEDILVHIYRKLYVSPISEVIWFPDIAIHHSNAVDESMKAVVSVPLSFTSEQRQAVWKAAEKARFNILQVISEPAASLLAYGIGQSNKHETLCCLVYRCGGATLDVSVVNARGGMYSVVSSLHRKQGGDKFTALVANYLADEFQKYTSTSKLFSTLSNKRIECFSKWKLDPRESRRSMFKLMGAAEECKHVLSTLNTAHCFVESLHEGVDLSANVSRARIDMLITQLFPEYIGPISEALTQAGLTASDVHKVIVCGGTAKMPRLQQAIQEALPNSELLSNLTADEVMAVGCCNQAAVIGEPWDTICQFKQVSVPAISKGISVRCGDEEESQTTTVFCAQTPLSSRFSLPVPLGKKHNVAIVDVFEDTELVAKLTLNNLPEAPSVAANFHLSSSGFNSNFAFYKNSDGSLHVTLTEKITGVTTAATIGTTVAA</sequence>
<dbReference type="AlphaFoldDB" id="A0A8J2S829"/>
<dbReference type="GO" id="GO:0005829">
    <property type="term" value="C:cytosol"/>
    <property type="evidence" value="ECO:0007669"/>
    <property type="project" value="TreeGrafter"/>
</dbReference>
<dbReference type="SUPFAM" id="SSF53067">
    <property type="entry name" value="Actin-like ATPase domain"/>
    <property type="match status" value="2"/>
</dbReference>
<evidence type="ECO:0000256" key="4">
    <source>
        <dbReference type="ARBA" id="ARBA00023186"/>
    </source>
</evidence>
<dbReference type="PANTHER" id="PTHR45639:SF32">
    <property type="entry name" value="HEAT SHOCK PROTEIN PDR13"/>
    <property type="match status" value="1"/>
</dbReference>
<dbReference type="Proteomes" id="UP000789390">
    <property type="component" value="Unassembled WGS sequence"/>
</dbReference>
<evidence type="ECO:0000313" key="5">
    <source>
        <dbReference type="EMBL" id="CAH0112506.1"/>
    </source>
</evidence>
<comment type="similarity">
    <text evidence="1">Belongs to the heat shock protein 70 family.</text>
</comment>
<dbReference type="InterPro" id="IPR013126">
    <property type="entry name" value="Hsp_70_fam"/>
</dbReference>
<reference evidence="5" key="1">
    <citation type="submission" date="2021-11" db="EMBL/GenBank/DDBJ databases">
        <authorList>
            <person name="Schell T."/>
        </authorList>
    </citation>
    <scope>NUCLEOTIDE SEQUENCE</scope>
    <source>
        <strain evidence="5">M5</strain>
    </source>
</reference>
<protein>
    <recommendedName>
        <fullName evidence="7">Heat shock 70 kDa protein 14</fullName>
    </recommendedName>
</protein>